<dbReference type="Pfam" id="PF19408">
    <property type="entry name" value="PKD_6"/>
    <property type="match status" value="2"/>
</dbReference>
<dbReference type="CDD" id="cd00146">
    <property type="entry name" value="PKD"/>
    <property type="match status" value="1"/>
</dbReference>
<feature type="domain" description="PKD" evidence="1">
    <location>
        <begin position="1963"/>
        <end position="2011"/>
    </location>
</feature>
<dbReference type="Gene3D" id="2.60.40.10">
    <property type="entry name" value="Immunoglobulins"/>
    <property type="match status" value="2"/>
</dbReference>
<dbReference type="InterPro" id="IPR000601">
    <property type="entry name" value="PKD_dom"/>
</dbReference>
<feature type="domain" description="PKD" evidence="1">
    <location>
        <begin position="2146"/>
        <end position="2182"/>
    </location>
</feature>
<dbReference type="InterPro" id="IPR022409">
    <property type="entry name" value="PKD/Chitinase_dom"/>
</dbReference>
<evidence type="ECO:0000259" key="1">
    <source>
        <dbReference type="PROSITE" id="PS50093"/>
    </source>
</evidence>
<accession>A0ABW3K368</accession>
<dbReference type="InterPro" id="IPR013783">
    <property type="entry name" value="Ig-like_fold"/>
</dbReference>
<reference evidence="3" key="1">
    <citation type="journal article" date="2019" name="Int. J. Syst. Evol. Microbiol.">
        <title>The Global Catalogue of Microorganisms (GCM) 10K type strain sequencing project: providing services to taxonomists for standard genome sequencing and annotation.</title>
        <authorList>
            <consortium name="The Broad Institute Genomics Platform"/>
            <consortium name="The Broad Institute Genome Sequencing Center for Infectious Disease"/>
            <person name="Wu L."/>
            <person name="Ma J."/>
        </authorList>
    </citation>
    <scope>NUCLEOTIDE SEQUENCE [LARGE SCALE GENOMIC DNA]</scope>
    <source>
        <strain evidence="3">CCUG 58938</strain>
    </source>
</reference>
<name>A0ABW3K368_9BACT</name>
<dbReference type="InterPro" id="IPR035986">
    <property type="entry name" value="PKD_dom_sf"/>
</dbReference>
<keyword evidence="3" id="KW-1185">Reference proteome</keyword>
<dbReference type="Pfam" id="PF18911">
    <property type="entry name" value="PKD_4"/>
    <property type="match status" value="1"/>
</dbReference>
<comment type="caution">
    <text evidence="2">The sequence shown here is derived from an EMBL/GenBank/DDBJ whole genome shotgun (WGS) entry which is preliminary data.</text>
</comment>
<proteinExistence type="predicted"/>
<protein>
    <submittedName>
        <fullName evidence="2">Gliding motility-associated C-terminal domain-containing protein</fullName>
    </submittedName>
</protein>
<organism evidence="2 3">
    <name type="scientific">Ohtaekwangia kribbensis</name>
    <dbReference type="NCBI Taxonomy" id="688913"/>
    <lineage>
        <taxon>Bacteria</taxon>
        <taxon>Pseudomonadati</taxon>
        <taxon>Bacteroidota</taxon>
        <taxon>Cytophagia</taxon>
        <taxon>Cytophagales</taxon>
        <taxon>Fulvivirgaceae</taxon>
        <taxon>Ohtaekwangia</taxon>
    </lineage>
</organism>
<evidence type="ECO:0000313" key="2">
    <source>
        <dbReference type="EMBL" id="MFD0999462.1"/>
    </source>
</evidence>
<gene>
    <name evidence="2" type="ORF">ACFQ21_09095</name>
</gene>
<dbReference type="RefSeq" id="WP_377577948.1">
    <property type="nucleotide sequence ID" value="NZ_JBHTKA010000001.1"/>
</dbReference>
<evidence type="ECO:0000313" key="3">
    <source>
        <dbReference type="Proteomes" id="UP001597112"/>
    </source>
</evidence>
<dbReference type="SMART" id="SM00089">
    <property type="entry name" value="PKD"/>
    <property type="match status" value="2"/>
</dbReference>
<dbReference type="InterPro" id="IPR045829">
    <property type="entry name" value="PKD_6"/>
</dbReference>
<dbReference type="PROSITE" id="PS50093">
    <property type="entry name" value="PKD"/>
    <property type="match status" value="2"/>
</dbReference>
<dbReference type="SUPFAM" id="SSF117074">
    <property type="entry name" value="Hypothetical protein PA1324"/>
    <property type="match status" value="1"/>
</dbReference>
<dbReference type="Gene3D" id="2.60.40.4070">
    <property type="match status" value="1"/>
</dbReference>
<dbReference type="Pfam" id="PF13585">
    <property type="entry name" value="CHU_C"/>
    <property type="match status" value="1"/>
</dbReference>
<sequence>MIRLSGIKLVLSVTFLILSLFPAAGVFAQCVGLPAVSSLGSNKFPVGLCAPVNANVTYNVSFTSPVPAGTLELIYDWSDGSPQEVIPLVTGNTQYSAARTHTFPAESDCEYPVVITLRYNGVLCTNTRQLQKIASWRTDNHNGAEIGLVVPGTGLTEHFVCEGDNIGISFKDESKWNCSSQYIETPPNPIETPNTEGRWQQIIYNTGSGSKIPNISIDGIPVTGNGGANVITNYNDPRGIAFMASPVYYEDARRRPSLLISAPGGFGAGFPKAGDSFAITLRYWNFCNPYDDPAIPGPPVDAANGDHPPVVRTSYIRIVAPPTAPVATNQSVCNGTTPSAFTVTGVPTANIVRWYANIPNPDRPGSLIATSRTLAITAHPEWVNNTTAGAMKVWVSHQATTAGATNCESPKTLVVRAIRESLTVPDPVIPLQTDVCNRSPVTVSLPAPVVEPVGGATSYIWTGSSGVTLTSSSASSATFSTNITNFGTALYVDRTITVTRQYTAAPTCAKARVFTIRIYKPAVAGVLAPVADVCENVAVSPITLSGYTGDIARWEVKKDAGNYELYTGGASGASITPGILTAGVYTFRAVVKNGGCNEVYSNEEIVEVFAQPVKASAGQDQFICTSLSSAALDGSNPAPGTGVWSYVSSIPAGLPAPAFSTHANDPHTSISVQAAYAGVYRMRWTVVNGLCSSFDDVIIDFGTNPSDPDAGQDRAVCAQIADLQGNAPAIGSGTWTVVSGPGCSGDACPVTIVTPTSPTSMVELKGPTYTYGNYTFRWSISSGGNNCFLKSDEVTIRFDEPIRVSASNVQDICLDATKLDPIKITGTVEGIFSQASWQLVSGTGTVTASTITGSGIYTVEASYIPTANDYTSGAPIQVKLSAQPNASSSCNSVEQTINIIMDRKPNADAGVNMPFVCNDYVKLNAAAPLYGAVGTWTSTQPGIMFDNPNDPQTTVRNLPAAPGSAVVTWTVTSASGKCISDPSSVTLTRVNPPLINDLNLTECEVSNGTTSVILSNYDNSVTPLAAGQREVTWYKDAAPPTGTLITNPATAQVNVANGQVYIARVRELNTSCTSDARVTVNVRPLPKVMNGLVTLCEETPGSGTVSGINLMGAQYTGSITSEANVNIAWYNSEADAFNNVAPITQPIMVTYAKEVYARVTYRDAPACYTLAKLNIVVNSSPSITTIFGRESVCQGSIMSNVEIYQVTPIPGAKYYWDIPTQFVVFGGGTENDFYVMLQFPNVYTGTIRVRAERSGCSGRVIEKTITVLSAPARPVIRGADVVCEDNTGIAFNVSPNNYPASVYNWEIRRASDNSIGGADIIEGQTTGNILVNFLKEDVILSVRENNAICASPEATKVITVTDAPQATLAVEKDITCFLAKDGAIRTTVASGTTPYTEYKILQTGATDANLDGVFENLGQGSYSVRVKDANGCEATTNTVVLMQPSQVTITGVNVLTDANGFHVSCKDASDGAITVSFSGGSNTADYSATLNRAGDLNVVKLTGSNSLTFTNLLPGTYTIVVEDAKGCASQPAVAFLVNPPVFYGGLIGTNQSICSGADPARIEELAPASGDVGNYTYEWQESATGNLNNDAEWTTIPGATGIAYDPTVLTTIRPEGEQRHYRRLTRSISTLHGTPVSCEVKGKTEKVTITINPIPQVTFRANATEVCYGDPLSLLLDVTVGTAPIEYEYSSVLTGRSPKRQGGKNTIIAIPDFKANDTYTLVSVTDANGCAVGQLPPPVSVNVILVNPVFTVSGSGTQCDGGEFTFGWNVENGVDYRWEWSDGTITEITAGTLPLGAQQITHRFPIGSNQESTVYPVKLFAKHPACIEKYTTQSITVFPAIAINIGEPDASVCSGETVTFRDNSAGVDHGKWFYRELGTTARLDEKPGAQRAVSFTLNNYTSKDPIIYEVVYEAFNNEGCRAEYKKPITVYRGTVVDFSVGPVSIVKGEVSQVTITNTSPSIEPQNFEYIWDFGQHSAVSEGDGITNDVQYFSPGQKNVTLTAVNRMASQAGEYCVSIVSKQINIPVQELKASFIATPTAACYPVSIQVMNSTTGADTFLWKVYNQGALVTTSNLRNPVFKISNPGIYDLYMTASYSATGQSADAEFKGIQVFDVPQASFAVRSGVIYVPDTELDITNFSTGADIYTWLFGDGGTSSDFEPKYTYQQEGTYVVTLLAGRDYGDQDRNGDGISDGVLACYDTAQQEIVAVAGGSIVIPNAFTPSAAGPSGGRPTAGSINDVFMPKVSGITEYTMQIFNRWGTLIFESRDPDIGWDGYDRNGKFMPAGVYVYKIALTQSDGQRITRLGDVTLIR</sequence>
<dbReference type="Proteomes" id="UP001597112">
    <property type="component" value="Unassembled WGS sequence"/>
</dbReference>
<dbReference type="SUPFAM" id="SSF49299">
    <property type="entry name" value="PKD domain"/>
    <property type="match status" value="3"/>
</dbReference>
<dbReference type="EMBL" id="JBHTKA010000001">
    <property type="protein sequence ID" value="MFD0999462.1"/>
    <property type="molecule type" value="Genomic_DNA"/>
</dbReference>